<accession>A0ABU9ANC5</accession>
<feature type="repeat" description="TPR" evidence="1">
    <location>
        <begin position="100"/>
        <end position="133"/>
    </location>
</feature>
<gene>
    <name evidence="4" type="ORF">WKV53_00720</name>
</gene>
<dbReference type="SUPFAM" id="SSF48452">
    <property type="entry name" value="TPR-like"/>
    <property type="match status" value="4"/>
</dbReference>
<keyword evidence="5" id="KW-1185">Reference proteome</keyword>
<evidence type="ECO:0000256" key="2">
    <source>
        <dbReference type="SAM" id="MobiDB-lite"/>
    </source>
</evidence>
<feature type="signal peptide" evidence="3">
    <location>
        <begin position="1"/>
        <end position="30"/>
    </location>
</feature>
<dbReference type="EMBL" id="JBBUKT010000001">
    <property type="protein sequence ID" value="MEK7948993.1"/>
    <property type="molecule type" value="Genomic_DNA"/>
</dbReference>
<dbReference type="InterPro" id="IPR019734">
    <property type="entry name" value="TPR_rpt"/>
</dbReference>
<dbReference type="InterPro" id="IPR011990">
    <property type="entry name" value="TPR-like_helical_dom_sf"/>
</dbReference>
<dbReference type="Proteomes" id="UP001371305">
    <property type="component" value="Unassembled WGS sequence"/>
</dbReference>
<evidence type="ECO:0000256" key="1">
    <source>
        <dbReference type="PROSITE-ProRule" id="PRU00339"/>
    </source>
</evidence>
<feature type="chain" id="PRO_5046159747" evidence="3">
    <location>
        <begin position="31"/>
        <end position="812"/>
    </location>
</feature>
<dbReference type="Gene3D" id="1.25.40.10">
    <property type="entry name" value="Tetratricopeptide repeat domain"/>
    <property type="match status" value="5"/>
</dbReference>
<keyword evidence="3" id="KW-0732">Signal</keyword>
<dbReference type="PANTHER" id="PTHR12558:SF13">
    <property type="entry name" value="CELL DIVISION CYCLE PROTEIN 27 HOMOLOG"/>
    <property type="match status" value="1"/>
</dbReference>
<comment type="caution">
    <text evidence="4">The sequence shown here is derived from an EMBL/GenBank/DDBJ whole genome shotgun (WGS) entry which is preliminary data.</text>
</comment>
<sequence>MAKTVNHAMLRAVVNIRTVLCLIAAGTVQAQEPAPQPPRAEPVDPSLNADPGEDFYQHGRNLYEAAKRATDLDQRVAGFERAIDVFSRYLNQFPNHANAEAAQWYLGESYFKAGRIEDAKRCYNNVLRNFPKGKYASAAAFMLAVDHFNNRQYALAAPLFEKMAAAAQSPADRQRALFHAGFSYELHGRTREAMDYYRKVIDDPDKPNLFIEKSQLYLGRLLSRAEKLDEALPLLDKVVMSRTATPDLRGPAAIEAGAIAAKQGNAELSDKYLRMALDTPGLEKFRPDAQIALMKTRFDRKAYADVIQVYRQSAEKAQGEQEALRLMLAGRSYMELDKNVEALEVFREVEKMMLPNNSFAFEANYLRLLCFFRIEGHHVPEQVDAFLQLYQKNRPRDPKIHSALLMKAETLLSDKKAADAAKVYNEIDGSLLSTENRKGYLYNRARCQLLSEDPQGAVRSLSDFITSFPDDKRAGSALLLRAGAYRDAGEPNKALADYDKVRGQQTDDESRMLALIESADICKQEGKLDDMITRYRAFLETFPKAADTRKAKANYWLAWGLVKTERVKDAVPYAEAARKLDSKTYGKNAGTLLALAHWSLQNPEAVCAEVDRAIEEQNVVSLPDQLISWAAMQAFSSNRFEQAARFYDLVADQDDPRTTPKEIWRNFGKALLAAHKAEAALPAINNALEVEENPSWKTDGLLDKAKALFALNKLDDALQVVEECQLLRPEGRVNAGIRITKGDILMKKNDPAAAVNEYVAVAVFLSDDDRQLKPEVLWKLEEALKKKGDAADAEKYRLEREKKYPGWNPPGK</sequence>
<dbReference type="Pfam" id="PF13432">
    <property type="entry name" value="TPR_16"/>
    <property type="match status" value="1"/>
</dbReference>
<dbReference type="Pfam" id="PF13174">
    <property type="entry name" value="TPR_6"/>
    <property type="match status" value="1"/>
</dbReference>
<reference evidence="4 5" key="1">
    <citation type="submission" date="2024-04" db="EMBL/GenBank/DDBJ databases">
        <title>Luteolibacter sp. isolated from soil.</title>
        <authorList>
            <person name="An J."/>
        </authorList>
    </citation>
    <scope>NUCLEOTIDE SEQUENCE [LARGE SCALE GENOMIC DNA]</scope>
    <source>
        <strain evidence="4 5">Y139</strain>
    </source>
</reference>
<evidence type="ECO:0000313" key="5">
    <source>
        <dbReference type="Proteomes" id="UP001371305"/>
    </source>
</evidence>
<protein>
    <submittedName>
        <fullName evidence="4">Tetratricopeptide repeat protein</fullName>
    </submittedName>
</protein>
<proteinExistence type="predicted"/>
<keyword evidence="1" id="KW-0802">TPR repeat</keyword>
<evidence type="ECO:0000313" key="4">
    <source>
        <dbReference type="EMBL" id="MEK7948993.1"/>
    </source>
</evidence>
<feature type="region of interest" description="Disordered" evidence="2">
    <location>
        <begin position="31"/>
        <end position="51"/>
    </location>
</feature>
<dbReference type="PANTHER" id="PTHR12558">
    <property type="entry name" value="CELL DIVISION CYCLE 16,23,27"/>
    <property type="match status" value="1"/>
</dbReference>
<dbReference type="PROSITE" id="PS50005">
    <property type="entry name" value="TPR"/>
    <property type="match status" value="1"/>
</dbReference>
<name>A0ABU9ANC5_9BACT</name>
<organism evidence="4 5">
    <name type="scientific">Luteolibacter soli</name>
    <dbReference type="NCBI Taxonomy" id="3135280"/>
    <lineage>
        <taxon>Bacteria</taxon>
        <taxon>Pseudomonadati</taxon>
        <taxon>Verrucomicrobiota</taxon>
        <taxon>Verrucomicrobiia</taxon>
        <taxon>Verrucomicrobiales</taxon>
        <taxon>Verrucomicrobiaceae</taxon>
        <taxon>Luteolibacter</taxon>
    </lineage>
</organism>
<evidence type="ECO:0000256" key="3">
    <source>
        <dbReference type="SAM" id="SignalP"/>
    </source>
</evidence>
<dbReference type="SMART" id="SM00028">
    <property type="entry name" value="TPR"/>
    <property type="match status" value="6"/>
</dbReference>